<dbReference type="Pfam" id="PF01627">
    <property type="entry name" value="Hpt"/>
    <property type="match status" value="1"/>
</dbReference>
<dbReference type="SUPFAM" id="SSF55874">
    <property type="entry name" value="ATPase domain of HSP90 chaperone/DNA topoisomerase II/histidine kinase"/>
    <property type="match status" value="1"/>
</dbReference>
<evidence type="ECO:0000256" key="13">
    <source>
        <dbReference type="PROSITE-ProRule" id="PRU00169"/>
    </source>
</evidence>
<feature type="domain" description="Response regulatory" evidence="17">
    <location>
        <begin position="550"/>
        <end position="665"/>
    </location>
</feature>
<feature type="transmembrane region" description="Helical" evidence="15">
    <location>
        <begin position="111"/>
        <end position="130"/>
    </location>
</feature>
<evidence type="ECO:0000256" key="10">
    <source>
        <dbReference type="ARBA" id="ARBA00023012"/>
    </source>
</evidence>
<evidence type="ECO:0000259" key="17">
    <source>
        <dbReference type="PROSITE" id="PS50110"/>
    </source>
</evidence>
<gene>
    <name evidence="19" type="ORF">H9642_03285</name>
</gene>
<dbReference type="Gene3D" id="1.20.120.160">
    <property type="entry name" value="HPT domain"/>
    <property type="match status" value="1"/>
</dbReference>
<dbReference type="PROSITE" id="PS50110">
    <property type="entry name" value="RESPONSE_REGULATORY"/>
    <property type="match status" value="1"/>
</dbReference>
<organism evidence="19 20">
    <name type="scientific">Serpens gallinarum</name>
    <dbReference type="NCBI Taxonomy" id="2763075"/>
    <lineage>
        <taxon>Bacteria</taxon>
        <taxon>Pseudomonadati</taxon>
        <taxon>Pseudomonadota</taxon>
        <taxon>Gammaproteobacteria</taxon>
        <taxon>Pseudomonadales</taxon>
        <taxon>Pseudomonadaceae</taxon>
        <taxon>Pseudomonas</taxon>
    </lineage>
</organism>
<dbReference type="PROSITE" id="PS50109">
    <property type="entry name" value="HIS_KIN"/>
    <property type="match status" value="1"/>
</dbReference>
<evidence type="ECO:0000256" key="9">
    <source>
        <dbReference type="ARBA" id="ARBA00022989"/>
    </source>
</evidence>
<dbReference type="Gene3D" id="3.30.450.20">
    <property type="entry name" value="PAS domain"/>
    <property type="match status" value="1"/>
</dbReference>
<evidence type="ECO:0000256" key="11">
    <source>
        <dbReference type="ARBA" id="ARBA00023136"/>
    </source>
</evidence>
<keyword evidence="8" id="KW-0067">ATP-binding</keyword>
<dbReference type="SMART" id="SM00448">
    <property type="entry name" value="REC"/>
    <property type="match status" value="1"/>
</dbReference>
<dbReference type="Pfam" id="PF00512">
    <property type="entry name" value="HisKA"/>
    <property type="match status" value="1"/>
</dbReference>
<proteinExistence type="predicted"/>
<evidence type="ECO:0000256" key="14">
    <source>
        <dbReference type="SAM" id="Coils"/>
    </source>
</evidence>
<evidence type="ECO:0000259" key="16">
    <source>
        <dbReference type="PROSITE" id="PS50109"/>
    </source>
</evidence>
<dbReference type="CDD" id="cd00082">
    <property type="entry name" value="HisKA"/>
    <property type="match status" value="1"/>
</dbReference>
<evidence type="ECO:0000256" key="15">
    <source>
        <dbReference type="SAM" id="Phobius"/>
    </source>
</evidence>
<evidence type="ECO:0000256" key="4">
    <source>
        <dbReference type="ARBA" id="ARBA00022475"/>
    </source>
</evidence>
<dbReference type="InterPro" id="IPR003594">
    <property type="entry name" value="HATPase_dom"/>
</dbReference>
<dbReference type="Proteomes" id="UP000611945">
    <property type="component" value="Unassembled WGS sequence"/>
</dbReference>
<evidence type="ECO:0000256" key="7">
    <source>
        <dbReference type="ARBA" id="ARBA00022741"/>
    </source>
</evidence>
<keyword evidence="11 15" id="KW-0472">Membrane</keyword>
<name>A0ABR8TKA5_9PSED</name>
<dbReference type="Gene3D" id="3.40.50.2300">
    <property type="match status" value="1"/>
</dbReference>
<dbReference type="CDD" id="cd16922">
    <property type="entry name" value="HATPase_EvgS-ArcB-TorS-like"/>
    <property type="match status" value="1"/>
</dbReference>
<dbReference type="CDD" id="cd17546">
    <property type="entry name" value="REC_hyHK_CKI1_RcsC-like"/>
    <property type="match status" value="1"/>
</dbReference>
<dbReference type="InterPro" id="IPR036890">
    <property type="entry name" value="HATPase_C_sf"/>
</dbReference>
<evidence type="ECO:0000256" key="3">
    <source>
        <dbReference type="ARBA" id="ARBA00012438"/>
    </source>
</evidence>
<dbReference type="EMBL" id="JACSQG010000001">
    <property type="protein sequence ID" value="MBD7976207.1"/>
    <property type="molecule type" value="Genomic_DNA"/>
</dbReference>
<feature type="domain" description="HPt" evidence="18">
    <location>
        <begin position="703"/>
        <end position="797"/>
    </location>
</feature>
<dbReference type="InterPro" id="IPR004358">
    <property type="entry name" value="Sig_transdc_His_kin-like_C"/>
</dbReference>
<keyword evidence="9 15" id="KW-1133">Transmembrane helix</keyword>
<dbReference type="InterPro" id="IPR036097">
    <property type="entry name" value="HisK_dim/P_sf"/>
</dbReference>
<evidence type="ECO:0000256" key="8">
    <source>
        <dbReference type="ARBA" id="ARBA00022840"/>
    </source>
</evidence>
<evidence type="ECO:0000259" key="18">
    <source>
        <dbReference type="PROSITE" id="PS50894"/>
    </source>
</evidence>
<feature type="modified residue" description="4-aspartylphosphate" evidence="13">
    <location>
        <position position="600"/>
    </location>
</feature>
<evidence type="ECO:0000256" key="12">
    <source>
        <dbReference type="PROSITE-ProRule" id="PRU00110"/>
    </source>
</evidence>
<sequence length="797" mass="88795">MKQGTRCSWLLAPAGACLLLVLITLATLQAVEGKFGDCDAAQLREKVRVFAVDEAGNRRPLGTVGYAENQLDYSSAPQTGATLWLDELELGLHVEHDLQLLRDTHRLARNLILTLCAVAIALVIWLTLWTRRNRKHLAEREVLYHQVLNHLPLMVRIRGLTGQVKFENRATLKSEEVARWGSLNLSDINPGNELPPLTRVLWQIQRDTLHSEAPQTRHFETGEVEHPDFRAYRLISFPIHDTNGQPRALGSLAIDETEQARVRHALASLATDLDRQVQERTAELMEAKEQAETATQAKANFLANMSHEIRSPLNAVVGLTHLARRANSEFKVNTYLDKIIKSAEHLQNVVGDILDFSKLEAGEMQAERVEFSLQRLLDSAVDIVWERARDKPLQLVVDVDPQLPGLFFGDPLRIVQILINFMDNAIKFTERGSITLRVRQQEQGEGHCRLCFEVQDSGIGIPADRLDEMLKPFQQLDDSTTRRYGGTGLGLAISAQLVTLLGGQLVIRSELGAGSLFGFLLTLEIAPGTPLVPEEDYGDVLTMPSVRGRHVLLVEDDPLNREVAGELLAALELRVTSVVNGAEALRQLASDPSIDLVLLDIQMPVMDGLETIRRLRPGHPDLPVIAMTANNLSGDRERCLQAGMSDYLAKPIDPQHLESVLERWLGRRSQQTLALRVPIPAEGGLPAIPGLEQHAALGRLLNNHELYRSLLHRFVDDHADVADKLYANLTQQQFADAQESLHRFKSMAATLGAERLQELSVDLELCLQEGRAWGGMYERFVAEFDRLLKAIKAGLAS</sequence>
<dbReference type="SUPFAM" id="SSF52172">
    <property type="entry name" value="CheY-like"/>
    <property type="match status" value="1"/>
</dbReference>
<keyword evidence="4" id="KW-1003">Cell membrane</keyword>
<accession>A0ABR8TKA5</accession>
<comment type="subcellular location">
    <subcellularLocation>
        <location evidence="2">Cell membrane</location>
        <topology evidence="2">Multi-pass membrane protein</topology>
    </subcellularLocation>
</comment>
<keyword evidence="14" id="KW-0175">Coiled coil</keyword>
<dbReference type="SUPFAM" id="SSF47226">
    <property type="entry name" value="Histidine-containing phosphotransfer domain, HPT domain"/>
    <property type="match status" value="1"/>
</dbReference>
<keyword evidence="7" id="KW-0547">Nucleotide-binding</keyword>
<dbReference type="Pfam" id="PF02518">
    <property type="entry name" value="HATPase_c"/>
    <property type="match status" value="1"/>
</dbReference>
<keyword evidence="5 13" id="KW-0597">Phosphoprotein</keyword>
<dbReference type="Gene3D" id="3.30.565.10">
    <property type="entry name" value="Histidine kinase-like ATPase, C-terminal domain"/>
    <property type="match status" value="1"/>
</dbReference>
<dbReference type="Pfam" id="PF00072">
    <property type="entry name" value="Response_reg"/>
    <property type="match status" value="1"/>
</dbReference>
<comment type="caution">
    <text evidence="19">The sequence shown here is derived from an EMBL/GenBank/DDBJ whole genome shotgun (WGS) entry which is preliminary data.</text>
</comment>
<dbReference type="InterPro" id="IPR005467">
    <property type="entry name" value="His_kinase_dom"/>
</dbReference>
<feature type="domain" description="Histidine kinase" evidence="16">
    <location>
        <begin position="304"/>
        <end position="525"/>
    </location>
</feature>
<dbReference type="PANTHER" id="PTHR45339:SF1">
    <property type="entry name" value="HYBRID SIGNAL TRANSDUCTION HISTIDINE KINASE J"/>
    <property type="match status" value="1"/>
</dbReference>
<dbReference type="Gene3D" id="1.10.287.130">
    <property type="match status" value="1"/>
</dbReference>
<keyword evidence="6 15" id="KW-0812">Transmembrane</keyword>
<keyword evidence="10" id="KW-0902">Two-component regulatory system</keyword>
<evidence type="ECO:0000256" key="2">
    <source>
        <dbReference type="ARBA" id="ARBA00004651"/>
    </source>
</evidence>
<keyword evidence="20" id="KW-1185">Reference proteome</keyword>
<dbReference type="InterPro" id="IPR011006">
    <property type="entry name" value="CheY-like_superfamily"/>
</dbReference>
<dbReference type="PROSITE" id="PS50894">
    <property type="entry name" value="HPT"/>
    <property type="match status" value="1"/>
</dbReference>
<evidence type="ECO:0000256" key="1">
    <source>
        <dbReference type="ARBA" id="ARBA00000085"/>
    </source>
</evidence>
<evidence type="ECO:0000313" key="19">
    <source>
        <dbReference type="EMBL" id="MBD7976207.1"/>
    </source>
</evidence>
<dbReference type="SMART" id="SM00388">
    <property type="entry name" value="HisKA"/>
    <property type="match status" value="1"/>
</dbReference>
<dbReference type="RefSeq" id="WP_251834969.1">
    <property type="nucleotide sequence ID" value="NZ_JACSQG010000001.1"/>
</dbReference>
<dbReference type="SMART" id="SM00387">
    <property type="entry name" value="HATPase_c"/>
    <property type="match status" value="1"/>
</dbReference>
<protein>
    <recommendedName>
        <fullName evidence="3">histidine kinase</fullName>
        <ecNumber evidence="3">2.7.13.3</ecNumber>
    </recommendedName>
</protein>
<dbReference type="PRINTS" id="PR00344">
    <property type="entry name" value="BCTRLSENSOR"/>
</dbReference>
<evidence type="ECO:0000256" key="5">
    <source>
        <dbReference type="ARBA" id="ARBA00022553"/>
    </source>
</evidence>
<feature type="coiled-coil region" evidence="14">
    <location>
        <begin position="270"/>
        <end position="304"/>
    </location>
</feature>
<dbReference type="EC" id="2.7.13.3" evidence="3"/>
<dbReference type="InterPro" id="IPR008207">
    <property type="entry name" value="Sig_transdc_His_kin_Hpt_dom"/>
</dbReference>
<dbReference type="InterPro" id="IPR036641">
    <property type="entry name" value="HPT_dom_sf"/>
</dbReference>
<feature type="modified residue" description="Phosphohistidine" evidence="12">
    <location>
        <position position="742"/>
    </location>
</feature>
<comment type="catalytic activity">
    <reaction evidence="1">
        <text>ATP + protein L-histidine = ADP + protein N-phospho-L-histidine.</text>
        <dbReference type="EC" id="2.7.13.3"/>
    </reaction>
</comment>
<reference evidence="19 20" key="1">
    <citation type="submission" date="2020-08" db="EMBL/GenBank/DDBJ databases">
        <title>A Genomic Blueprint of the Chicken Gut Microbiome.</title>
        <authorList>
            <person name="Gilroy R."/>
            <person name="Ravi A."/>
            <person name="Getino M."/>
            <person name="Pursley I."/>
            <person name="Horton D.L."/>
            <person name="Alikhan N.-F."/>
            <person name="Baker D."/>
            <person name="Gharbi K."/>
            <person name="Hall N."/>
            <person name="Watson M."/>
            <person name="Adriaenssens E.M."/>
            <person name="Foster-Nyarko E."/>
            <person name="Jarju S."/>
            <person name="Secka A."/>
            <person name="Antonio M."/>
            <person name="Oren A."/>
            <person name="Chaudhuri R."/>
            <person name="La Ragione R.M."/>
            <person name="Hildebrand F."/>
            <person name="Pallen M.J."/>
        </authorList>
    </citation>
    <scope>NUCLEOTIDE SEQUENCE [LARGE SCALE GENOMIC DNA]</scope>
    <source>
        <strain evidence="19 20">Sa2CUA2</strain>
    </source>
</reference>
<dbReference type="PANTHER" id="PTHR45339">
    <property type="entry name" value="HYBRID SIGNAL TRANSDUCTION HISTIDINE KINASE J"/>
    <property type="match status" value="1"/>
</dbReference>
<dbReference type="InterPro" id="IPR003661">
    <property type="entry name" value="HisK_dim/P_dom"/>
</dbReference>
<evidence type="ECO:0000256" key="6">
    <source>
        <dbReference type="ARBA" id="ARBA00022692"/>
    </source>
</evidence>
<evidence type="ECO:0000313" key="20">
    <source>
        <dbReference type="Proteomes" id="UP000611945"/>
    </source>
</evidence>
<dbReference type="InterPro" id="IPR001789">
    <property type="entry name" value="Sig_transdc_resp-reg_receiver"/>
</dbReference>
<dbReference type="SUPFAM" id="SSF47384">
    <property type="entry name" value="Homodimeric domain of signal transducing histidine kinase"/>
    <property type="match status" value="1"/>
</dbReference>